<protein>
    <recommendedName>
        <fullName evidence="1">TRAF1-6 MATH domain-containing protein</fullName>
    </recommendedName>
</protein>
<dbReference type="EMBL" id="JARKHS020011707">
    <property type="protein sequence ID" value="KAK8777562.1"/>
    <property type="molecule type" value="Genomic_DNA"/>
</dbReference>
<evidence type="ECO:0000259" key="1">
    <source>
        <dbReference type="Pfam" id="PF21355"/>
    </source>
</evidence>
<sequence length="284" mass="32312">MGKFSELKDHLTMWHKHLARCVKCQRYVLPIDLIPHCLDCSGEALQESTVSSSAIGSAGKKWTAAKRDLENIRDWASSMNVDHDAVFSEANSVADPTTSITRQLADMDQHARYEQDLSVFPVAKQVTYTPGPYRAASKLGAFIEFYLVVDAYGAYNSLTGNKKEHVQSHGTHISAGYAFELQSQCRKQEDGEVMISFTLILRECMWDSLLEWPFSKKVTIILTHPQDQEKDIRMLVRANSEDMVRRPVPGVANRGFKTEPVNWRDLELQGFIYNNYIYVNVELE</sequence>
<dbReference type="InterPro" id="IPR049342">
    <property type="entry name" value="TRAF1-6_MATH_dom"/>
</dbReference>
<accession>A0AAQ4ES71</accession>
<dbReference type="InterPro" id="IPR008974">
    <property type="entry name" value="TRAF-like"/>
</dbReference>
<keyword evidence="3" id="KW-1185">Reference proteome</keyword>
<dbReference type="Gene3D" id="2.60.210.10">
    <property type="entry name" value="Apoptosis, Tumor Necrosis Factor Receptor Associated Protein 2, Chain A"/>
    <property type="match status" value="1"/>
</dbReference>
<evidence type="ECO:0000313" key="2">
    <source>
        <dbReference type="EMBL" id="KAK8777562.1"/>
    </source>
</evidence>
<feature type="domain" description="TRAF1-6 MATH" evidence="1">
    <location>
        <begin position="175"/>
        <end position="279"/>
    </location>
</feature>
<reference evidence="2 3" key="1">
    <citation type="journal article" date="2023" name="Arcadia Sci">
        <title>De novo assembly of a long-read Amblyomma americanum tick genome.</title>
        <authorList>
            <person name="Chou S."/>
            <person name="Poskanzer K.E."/>
            <person name="Rollins M."/>
            <person name="Thuy-Boun P.S."/>
        </authorList>
    </citation>
    <scope>NUCLEOTIDE SEQUENCE [LARGE SCALE GENOMIC DNA]</scope>
    <source>
        <strain evidence="2">F_SG_1</strain>
        <tissue evidence="2">Salivary glands</tissue>
    </source>
</reference>
<comment type="caution">
    <text evidence="2">The sequence shown here is derived from an EMBL/GenBank/DDBJ whole genome shotgun (WGS) entry which is preliminary data.</text>
</comment>
<name>A0AAQ4ES71_AMBAM</name>
<dbReference type="SUPFAM" id="SSF49599">
    <property type="entry name" value="TRAF domain-like"/>
    <property type="match status" value="1"/>
</dbReference>
<proteinExistence type="predicted"/>
<gene>
    <name evidence="2" type="ORF">V5799_029096</name>
</gene>
<dbReference type="Pfam" id="PF21355">
    <property type="entry name" value="TRAF-mep_MATH"/>
    <property type="match status" value="1"/>
</dbReference>
<dbReference type="AlphaFoldDB" id="A0AAQ4ES71"/>
<organism evidence="2 3">
    <name type="scientific">Amblyomma americanum</name>
    <name type="common">Lone star tick</name>
    <dbReference type="NCBI Taxonomy" id="6943"/>
    <lineage>
        <taxon>Eukaryota</taxon>
        <taxon>Metazoa</taxon>
        <taxon>Ecdysozoa</taxon>
        <taxon>Arthropoda</taxon>
        <taxon>Chelicerata</taxon>
        <taxon>Arachnida</taxon>
        <taxon>Acari</taxon>
        <taxon>Parasitiformes</taxon>
        <taxon>Ixodida</taxon>
        <taxon>Ixodoidea</taxon>
        <taxon>Ixodidae</taxon>
        <taxon>Amblyomminae</taxon>
        <taxon>Amblyomma</taxon>
    </lineage>
</organism>
<evidence type="ECO:0000313" key="3">
    <source>
        <dbReference type="Proteomes" id="UP001321473"/>
    </source>
</evidence>
<dbReference type="Proteomes" id="UP001321473">
    <property type="component" value="Unassembled WGS sequence"/>
</dbReference>